<dbReference type="PANTHER" id="PTHR37507:SF2">
    <property type="entry name" value="SPORULATION PROTEIN YDCC"/>
    <property type="match status" value="1"/>
</dbReference>
<dbReference type="InterPro" id="IPR029046">
    <property type="entry name" value="LolA/LolB/LppX"/>
</dbReference>
<reference evidence="2" key="1">
    <citation type="submission" date="2016-10" db="EMBL/GenBank/DDBJ databases">
        <authorList>
            <person name="Varghese N."/>
            <person name="Submissions S."/>
        </authorList>
    </citation>
    <scope>NUCLEOTIDE SEQUENCE [LARGE SCALE GENOMIC DNA]</scope>
    <source>
        <strain evidence="2">B4,CECT 8067,JCM 17497</strain>
    </source>
</reference>
<dbReference type="Gene3D" id="2.50.20.10">
    <property type="entry name" value="Lipoprotein localisation LolA/LolB/LppX"/>
    <property type="match status" value="1"/>
</dbReference>
<protein>
    <submittedName>
        <fullName evidence="1">Outer membrane lipoprotein-sorting protein</fullName>
    </submittedName>
</protein>
<proteinExistence type="predicted"/>
<dbReference type="AlphaFoldDB" id="A0A1G9ANQ2"/>
<organism evidence="1 2">
    <name type="scientific">Natronorubrum texcoconense</name>
    <dbReference type="NCBI Taxonomy" id="1095776"/>
    <lineage>
        <taxon>Archaea</taxon>
        <taxon>Methanobacteriati</taxon>
        <taxon>Methanobacteriota</taxon>
        <taxon>Stenosarchaea group</taxon>
        <taxon>Halobacteria</taxon>
        <taxon>Halobacteriales</taxon>
        <taxon>Natrialbaceae</taxon>
        <taxon>Natronorubrum</taxon>
    </lineage>
</organism>
<dbReference type="STRING" id="1095776.SAMN04515672_2795"/>
<keyword evidence="2" id="KW-1185">Reference proteome</keyword>
<name>A0A1G9ANQ2_9EURY</name>
<dbReference type="SUPFAM" id="SSF89392">
    <property type="entry name" value="Prokaryotic lipoproteins and lipoprotein localization factors"/>
    <property type="match status" value="1"/>
</dbReference>
<dbReference type="EMBL" id="FNFE01000003">
    <property type="protein sequence ID" value="SDK28210.1"/>
    <property type="molecule type" value="Genomic_DNA"/>
</dbReference>
<dbReference type="PANTHER" id="PTHR37507">
    <property type="entry name" value="SPORULATION PROTEIN YDCC"/>
    <property type="match status" value="1"/>
</dbReference>
<dbReference type="OrthoDB" id="137725at2157"/>
<dbReference type="RefSeq" id="WP_090307625.1">
    <property type="nucleotide sequence ID" value="NZ_FNFE01000003.1"/>
</dbReference>
<dbReference type="PROSITE" id="PS51257">
    <property type="entry name" value="PROKAR_LIPOPROTEIN"/>
    <property type="match status" value="1"/>
</dbReference>
<accession>A0A1G9ANQ2</accession>
<dbReference type="InterPro" id="IPR052944">
    <property type="entry name" value="Sporulation_related"/>
</dbReference>
<sequence>MKRSRVRIFGCVLLCTLLVALAGCVALPDEGVSQDHLEDRFAETEPPESVAATVEVTETVDGEVTTHTETVWLRADGASRIETTEDGAEMVIVNDGSERYFHDREADSVRSYEIDSTATAYLEGLYEQPERYVESYDVTEIEETTVDGHEVYRVEFDPPANETIDRSISVQLGPDEYVLPLETSEVDTAERSADRVELWLDQESMFPVKHAIAGDGIELETTYRSLSLDEPLDEGLFDPPEADDGSDSEEFVLPTITHHESVAEADAAAPFSVAEPEADALPDGVELEEISQYVFHDEDRTQVTLSYRNGDGDSIAVTTSDGQRQFATGGDPVAVGDATGTIAHTDEGTELQWSCDGVDYSVFASNEYESETAVSVGESAKPAC</sequence>
<evidence type="ECO:0000313" key="1">
    <source>
        <dbReference type="EMBL" id="SDK28210.1"/>
    </source>
</evidence>
<evidence type="ECO:0000313" key="2">
    <source>
        <dbReference type="Proteomes" id="UP000198882"/>
    </source>
</evidence>
<gene>
    <name evidence="1" type="ORF">SAMN04515672_2795</name>
</gene>
<keyword evidence="1" id="KW-0449">Lipoprotein</keyword>
<dbReference type="Proteomes" id="UP000198882">
    <property type="component" value="Unassembled WGS sequence"/>
</dbReference>